<keyword evidence="5 8" id="KW-0812">Transmembrane</keyword>
<proteinExistence type="inferred from homology"/>
<sequence length="395" mass="43696">MPIWIIAKYEILRFMRMRYVLVIQLLMPLLLIFILGSALSGAFKMEDRTLKPVKVDVVQSDSGVLRSGFTSFLNAPEVMKIIQPMNIQSRDEAVKRLKSGDSEFALIIPSDFSSRVLEGKEAEWEMILGQDYGQNLTAKMALRSFLDQVNYMQSAIIWAGPGAAEILQKYGSDSSFKPVAEASSHVRLGKLTSSNSNYTAMQYYTASMLVMFLLYSGMGAALGLQGEKERHTLSRLNAMPIHEYQILLGKILGSIFSSIVQASLVIGATMLFYGVNWGNDFFHLFLVCLLIIVASMSLAILIMLAAKSSKAIGTTFQMIILAMTFLSGGFTPLPEGLLQRIGEFTLNHWAMQSMFRIMLGSDAAIIGHHISILACISGGLLLLTLIVYRKAGYHE</sequence>
<feature type="transmembrane region" description="Helical" evidence="8">
    <location>
        <begin position="311"/>
        <end position="330"/>
    </location>
</feature>
<feature type="transmembrane region" description="Helical" evidence="8">
    <location>
        <begin position="363"/>
        <end position="388"/>
    </location>
</feature>
<keyword evidence="4" id="KW-1003">Cell membrane</keyword>
<evidence type="ECO:0000256" key="7">
    <source>
        <dbReference type="ARBA" id="ARBA00023136"/>
    </source>
</evidence>
<evidence type="ECO:0000256" key="6">
    <source>
        <dbReference type="ARBA" id="ARBA00022989"/>
    </source>
</evidence>
<feature type="transmembrane region" description="Helical" evidence="8">
    <location>
        <begin position="247"/>
        <end position="275"/>
    </location>
</feature>
<keyword evidence="7 8" id="KW-0472">Membrane</keyword>
<organism evidence="10 11">
    <name type="scientific">Paenibacillus alginolyticus</name>
    <dbReference type="NCBI Taxonomy" id="59839"/>
    <lineage>
        <taxon>Bacteria</taxon>
        <taxon>Bacillati</taxon>
        <taxon>Bacillota</taxon>
        <taxon>Bacilli</taxon>
        <taxon>Bacillales</taxon>
        <taxon>Paenibacillaceae</taxon>
        <taxon>Paenibacillus</taxon>
    </lineage>
</organism>
<dbReference type="RefSeq" id="WP_268617396.1">
    <property type="nucleotide sequence ID" value="NZ_JAMDMX010000091.1"/>
</dbReference>
<feature type="domain" description="ABC transmembrane type-2" evidence="9">
    <location>
        <begin position="169"/>
        <end position="391"/>
    </location>
</feature>
<evidence type="ECO:0000313" key="10">
    <source>
        <dbReference type="EMBL" id="MCY9696242.1"/>
    </source>
</evidence>
<dbReference type="Proteomes" id="UP001527099">
    <property type="component" value="Unassembled WGS sequence"/>
</dbReference>
<comment type="similarity">
    <text evidence="2">Belongs to the ABC-2 integral membrane protein family.</text>
</comment>
<feature type="transmembrane region" description="Helical" evidence="8">
    <location>
        <begin position="281"/>
        <end position="304"/>
    </location>
</feature>
<evidence type="ECO:0000256" key="3">
    <source>
        <dbReference type="ARBA" id="ARBA00022448"/>
    </source>
</evidence>
<evidence type="ECO:0000256" key="8">
    <source>
        <dbReference type="SAM" id="Phobius"/>
    </source>
</evidence>
<protein>
    <submittedName>
        <fullName evidence="10">ABC transporter permease</fullName>
    </submittedName>
</protein>
<comment type="subcellular location">
    <subcellularLocation>
        <location evidence="1">Cell membrane</location>
        <topology evidence="1">Multi-pass membrane protein</topology>
    </subcellularLocation>
</comment>
<dbReference type="EMBL" id="JAMDMX010000091">
    <property type="protein sequence ID" value="MCY9696242.1"/>
    <property type="molecule type" value="Genomic_DNA"/>
</dbReference>
<evidence type="ECO:0000256" key="5">
    <source>
        <dbReference type="ARBA" id="ARBA00022692"/>
    </source>
</evidence>
<name>A0ABT4GJ60_9BACL</name>
<evidence type="ECO:0000256" key="2">
    <source>
        <dbReference type="ARBA" id="ARBA00007783"/>
    </source>
</evidence>
<dbReference type="InterPro" id="IPR047817">
    <property type="entry name" value="ABC2_TM_bact-type"/>
</dbReference>
<keyword evidence="3" id="KW-0813">Transport</keyword>
<dbReference type="PROSITE" id="PS51012">
    <property type="entry name" value="ABC_TM2"/>
    <property type="match status" value="1"/>
</dbReference>
<evidence type="ECO:0000313" key="11">
    <source>
        <dbReference type="Proteomes" id="UP001527099"/>
    </source>
</evidence>
<dbReference type="PANTHER" id="PTHR30294">
    <property type="entry name" value="MEMBRANE COMPONENT OF ABC TRANSPORTER YHHJ-RELATED"/>
    <property type="match status" value="1"/>
</dbReference>
<evidence type="ECO:0000256" key="1">
    <source>
        <dbReference type="ARBA" id="ARBA00004651"/>
    </source>
</evidence>
<dbReference type="PANTHER" id="PTHR30294:SF48">
    <property type="entry name" value="LINEARMYCIN RESISTANCE PERMEASE PROTEIN LNRM"/>
    <property type="match status" value="1"/>
</dbReference>
<keyword evidence="11" id="KW-1185">Reference proteome</keyword>
<gene>
    <name evidence="10" type="ORF">M5X19_25575</name>
</gene>
<dbReference type="InterPro" id="IPR051449">
    <property type="entry name" value="ABC-2_transporter_component"/>
</dbReference>
<dbReference type="InterPro" id="IPR013525">
    <property type="entry name" value="ABC2_TM"/>
</dbReference>
<dbReference type="Pfam" id="PF12698">
    <property type="entry name" value="ABC2_membrane_3"/>
    <property type="match status" value="1"/>
</dbReference>
<evidence type="ECO:0000259" key="9">
    <source>
        <dbReference type="PROSITE" id="PS51012"/>
    </source>
</evidence>
<feature type="transmembrane region" description="Helical" evidence="8">
    <location>
        <begin position="203"/>
        <end position="226"/>
    </location>
</feature>
<dbReference type="Gene3D" id="3.40.1710.10">
    <property type="entry name" value="abc type-2 transporter like domain"/>
    <property type="match status" value="1"/>
</dbReference>
<comment type="caution">
    <text evidence="10">The sequence shown here is derived from an EMBL/GenBank/DDBJ whole genome shotgun (WGS) entry which is preliminary data.</text>
</comment>
<evidence type="ECO:0000256" key="4">
    <source>
        <dbReference type="ARBA" id="ARBA00022475"/>
    </source>
</evidence>
<keyword evidence="6 8" id="KW-1133">Transmembrane helix</keyword>
<accession>A0ABT4GJ60</accession>
<reference evidence="10 11" key="1">
    <citation type="submission" date="2022-05" db="EMBL/GenBank/DDBJ databases">
        <title>Genome Sequencing of Bee-Associated Microbes.</title>
        <authorList>
            <person name="Dunlap C."/>
        </authorList>
    </citation>
    <scope>NUCLEOTIDE SEQUENCE [LARGE SCALE GENOMIC DNA]</scope>
    <source>
        <strain evidence="10 11">NRRL B-14421</strain>
    </source>
</reference>